<sequence length="96" mass="10513">MEALILTILFVLPGVDGQTLTESEPVVKRPGKSHRLTCSASGFDFGGSWMAWNKQAPGKGLERRSQCKIQMSSTSTYLSKEKMTENSGHTVEHDGL</sequence>
<keyword evidence="4" id="KW-1185">Reference proteome</keyword>
<feature type="compositionally biased region" description="Basic and acidic residues" evidence="1">
    <location>
        <begin position="79"/>
        <end position="96"/>
    </location>
</feature>
<dbReference type="PANTHER" id="PTHR23266">
    <property type="entry name" value="IMMUNOGLOBULIN HEAVY CHAIN"/>
    <property type="match status" value="1"/>
</dbReference>
<feature type="region of interest" description="Disordered" evidence="1">
    <location>
        <begin position="75"/>
        <end position="96"/>
    </location>
</feature>
<feature type="chain" id="PRO_5018647368" description="Ig-like domain-containing protein" evidence="2">
    <location>
        <begin position="18"/>
        <end position="96"/>
    </location>
</feature>
<name>A0A3Q3Q3U9_MONAL</name>
<evidence type="ECO:0000256" key="2">
    <source>
        <dbReference type="SAM" id="SignalP"/>
    </source>
</evidence>
<dbReference type="Proteomes" id="UP000261600">
    <property type="component" value="Unplaced"/>
</dbReference>
<dbReference type="InterPro" id="IPR036179">
    <property type="entry name" value="Ig-like_dom_sf"/>
</dbReference>
<accession>A0A3Q3Q3U9</accession>
<dbReference type="InterPro" id="IPR013783">
    <property type="entry name" value="Ig-like_fold"/>
</dbReference>
<protein>
    <recommendedName>
        <fullName evidence="5">Ig-like domain-containing protein</fullName>
    </recommendedName>
</protein>
<dbReference type="InterPro" id="IPR050199">
    <property type="entry name" value="IgHV"/>
</dbReference>
<reference evidence="3" key="1">
    <citation type="submission" date="2025-08" db="UniProtKB">
        <authorList>
            <consortium name="Ensembl"/>
        </authorList>
    </citation>
    <scope>IDENTIFICATION</scope>
</reference>
<organism evidence="3 4">
    <name type="scientific">Monopterus albus</name>
    <name type="common">Swamp eel</name>
    <dbReference type="NCBI Taxonomy" id="43700"/>
    <lineage>
        <taxon>Eukaryota</taxon>
        <taxon>Metazoa</taxon>
        <taxon>Chordata</taxon>
        <taxon>Craniata</taxon>
        <taxon>Vertebrata</taxon>
        <taxon>Euteleostomi</taxon>
        <taxon>Actinopterygii</taxon>
        <taxon>Neopterygii</taxon>
        <taxon>Teleostei</taxon>
        <taxon>Neoteleostei</taxon>
        <taxon>Acanthomorphata</taxon>
        <taxon>Anabantaria</taxon>
        <taxon>Synbranchiformes</taxon>
        <taxon>Synbranchidae</taxon>
        <taxon>Monopterus</taxon>
    </lineage>
</organism>
<keyword evidence="2" id="KW-0732">Signal</keyword>
<reference evidence="3" key="2">
    <citation type="submission" date="2025-09" db="UniProtKB">
        <authorList>
            <consortium name="Ensembl"/>
        </authorList>
    </citation>
    <scope>IDENTIFICATION</scope>
</reference>
<evidence type="ECO:0000313" key="3">
    <source>
        <dbReference type="Ensembl" id="ENSMALP00000003810.1"/>
    </source>
</evidence>
<evidence type="ECO:0000256" key="1">
    <source>
        <dbReference type="SAM" id="MobiDB-lite"/>
    </source>
</evidence>
<dbReference type="AlphaFoldDB" id="A0A3Q3Q3U9"/>
<dbReference type="Gene3D" id="2.60.40.10">
    <property type="entry name" value="Immunoglobulins"/>
    <property type="match status" value="1"/>
</dbReference>
<evidence type="ECO:0008006" key="5">
    <source>
        <dbReference type="Google" id="ProtNLM"/>
    </source>
</evidence>
<evidence type="ECO:0000313" key="4">
    <source>
        <dbReference type="Proteomes" id="UP000261600"/>
    </source>
</evidence>
<feature type="signal peptide" evidence="2">
    <location>
        <begin position="1"/>
        <end position="17"/>
    </location>
</feature>
<proteinExistence type="predicted"/>
<dbReference type="SUPFAM" id="SSF48726">
    <property type="entry name" value="Immunoglobulin"/>
    <property type="match status" value="1"/>
</dbReference>
<dbReference type="Ensembl" id="ENSMALT00000003907.1">
    <property type="protein sequence ID" value="ENSMALP00000003810.1"/>
    <property type="gene ID" value="ENSMALG00000002790.1"/>
</dbReference>